<comment type="similarity">
    <text evidence="1">Belongs to the methyltransferase superfamily.</text>
</comment>
<dbReference type="InterPro" id="IPR013216">
    <property type="entry name" value="Methyltransf_11"/>
</dbReference>
<evidence type="ECO:0000256" key="3">
    <source>
        <dbReference type="ARBA" id="ARBA00022679"/>
    </source>
</evidence>
<evidence type="ECO:0000256" key="4">
    <source>
        <dbReference type="SAM" id="Coils"/>
    </source>
</evidence>
<dbReference type="PANTHER" id="PTHR12176:SF66">
    <property type="entry name" value="S-ADENOSYL-L-METHIONINE-DEPENDENT METHYLTRANSFERASES SUPERFAMILY PROTEIN"/>
    <property type="match status" value="1"/>
</dbReference>
<dbReference type="FunFam" id="3.40.50.150:FF:000252">
    <property type="entry name" value="EEF1A lysine methyltransferase 4"/>
    <property type="match status" value="1"/>
</dbReference>
<keyword evidence="4" id="KW-0175">Coiled coil</keyword>
<proteinExistence type="inferred from homology"/>
<dbReference type="InterPro" id="IPR051419">
    <property type="entry name" value="Lys/N-term_MeTrsfase_sf"/>
</dbReference>
<feature type="region of interest" description="Disordered" evidence="5">
    <location>
        <begin position="398"/>
        <end position="426"/>
    </location>
</feature>
<comment type="caution">
    <text evidence="7">The sequence shown here is derived from an EMBL/GenBank/DDBJ whole genome shotgun (WGS) entry which is preliminary data.</text>
</comment>
<keyword evidence="8" id="KW-1185">Reference proteome</keyword>
<keyword evidence="2" id="KW-0489">Methyltransferase</keyword>
<evidence type="ECO:0000256" key="5">
    <source>
        <dbReference type="SAM" id="MobiDB-lite"/>
    </source>
</evidence>
<evidence type="ECO:0000313" key="7">
    <source>
        <dbReference type="EMBL" id="OMP00818.1"/>
    </source>
</evidence>
<sequence length="426" mass="48971">MFRDVSSCNTYNYGDALYWDARYVQEADGAFDWYQRYSSLRPFVRNYIPPSSRVLMVGCGNALMSEDMVKDGYEDIINIDISSVAIEMMRRKYEYIPQLKYMQMDVRDMSYFQDEYFDSVIDKGTLDSLMCGTDAPISASRMLGEVSRLLKPGGIYMLITYGDPSARMPHLNRPAYNWNIKLYNLPRPDFKRPGDCSSTKSYLEPVPLTENGLLPADFVLEDPDSHFIYVCKKMDETELSNIPTMKKTLSRYNKCSQSSSEVAVVEYKAAEVKQDCEADNLKDEIAKLQMKQLQLLGKDLKGMSLKDLQHLEQQLNEGLLSVKEKKVEQLLMEQLEQSRVQVEELRGFFPSTDRPVQSYLECYPVERKSSLISHSIHSPDVTCNYTIEKGDSDTTLYLGLPSDYHKRKKPERESQSNDSGSQLQML</sequence>
<gene>
    <name evidence="7" type="ORF">COLO4_12330</name>
</gene>
<dbReference type="PROSITE" id="PS51297">
    <property type="entry name" value="K_BOX"/>
    <property type="match status" value="1"/>
</dbReference>
<dbReference type="PANTHER" id="PTHR12176">
    <property type="entry name" value="SAM-DEPENDENT METHYLTRANSFERASE SUPERFAMILY PROTEIN"/>
    <property type="match status" value="1"/>
</dbReference>
<accession>A0A1R3K1G1</accession>
<organism evidence="7 8">
    <name type="scientific">Corchorus olitorius</name>
    <dbReference type="NCBI Taxonomy" id="93759"/>
    <lineage>
        <taxon>Eukaryota</taxon>
        <taxon>Viridiplantae</taxon>
        <taxon>Streptophyta</taxon>
        <taxon>Embryophyta</taxon>
        <taxon>Tracheophyta</taxon>
        <taxon>Spermatophyta</taxon>
        <taxon>Magnoliopsida</taxon>
        <taxon>eudicotyledons</taxon>
        <taxon>Gunneridae</taxon>
        <taxon>Pentapetalae</taxon>
        <taxon>rosids</taxon>
        <taxon>malvids</taxon>
        <taxon>Malvales</taxon>
        <taxon>Malvaceae</taxon>
        <taxon>Grewioideae</taxon>
        <taxon>Apeibeae</taxon>
        <taxon>Corchorus</taxon>
    </lineage>
</organism>
<dbReference type="OrthoDB" id="411785at2759"/>
<feature type="coiled-coil region" evidence="4">
    <location>
        <begin position="271"/>
        <end position="298"/>
    </location>
</feature>
<dbReference type="InterPro" id="IPR029063">
    <property type="entry name" value="SAM-dependent_MTases_sf"/>
</dbReference>
<protein>
    <submittedName>
        <fullName evidence="7">Transcription factor, K-box</fullName>
    </submittedName>
</protein>
<dbReference type="GO" id="GO:0032259">
    <property type="term" value="P:methylation"/>
    <property type="evidence" value="ECO:0007669"/>
    <property type="project" value="UniProtKB-KW"/>
</dbReference>
<dbReference type="SUPFAM" id="SSF53335">
    <property type="entry name" value="S-adenosyl-L-methionine-dependent methyltransferases"/>
    <property type="match status" value="1"/>
</dbReference>
<dbReference type="Gene3D" id="3.40.50.150">
    <property type="entry name" value="Vaccinia Virus protein VP39"/>
    <property type="match status" value="1"/>
</dbReference>
<dbReference type="Pfam" id="PF08241">
    <property type="entry name" value="Methyltransf_11"/>
    <property type="match status" value="1"/>
</dbReference>
<evidence type="ECO:0000259" key="6">
    <source>
        <dbReference type="PROSITE" id="PS51297"/>
    </source>
</evidence>
<dbReference type="GO" id="GO:0005634">
    <property type="term" value="C:nucleus"/>
    <property type="evidence" value="ECO:0007669"/>
    <property type="project" value="InterPro"/>
</dbReference>
<dbReference type="Pfam" id="PF01486">
    <property type="entry name" value="K-box"/>
    <property type="match status" value="1"/>
</dbReference>
<name>A0A1R3K1G1_9ROSI</name>
<evidence type="ECO:0000256" key="2">
    <source>
        <dbReference type="ARBA" id="ARBA00022603"/>
    </source>
</evidence>
<reference evidence="8" key="1">
    <citation type="submission" date="2013-09" db="EMBL/GenBank/DDBJ databases">
        <title>Corchorus olitorius genome sequencing.</title>
        <authorList>
            <person name="Alam M."/>
            <person name="Haque M.S."/>
            <person name="Islam M.S."/>
            <person name="Emdad E.M."/>
            <person name="Islam M.M."/>
            <person name="Ahmed B."/>
            <person name="Halim A."/>
            <person name="Hossen Q.M.M."/>
            <person name="Hossain M.Z."/>
            <person name="Ahmed R."/>
            <person name="Khan M.M."/>
            <person name="Islam R."/>
            <person name="Rashid M.M."/>
            <person name="Khan S.A."/>
            <person name="Rahman M.S."/>
            <person name="Alam M."/>
            <person name="Yahiya A.S."/>
            <person name="Khan M.S."/>
            <person name="Azam M.S."/>
            <person name="Haque T."/>
            <person name="Lashkar M.Z.H."/>
            <person name="Akhand A.I."/>
            <person name="Morshed G."/>
            <person name="Roy S."/>
            <person name="Uddin K.S."/>
            <person name="Rabeya T."/>
            <person name="Hossain A.S."/>
            <person name="Chowdhury A."/>
            <person name="Snigdha A.R."/>
            <person name="Mortoza M.S."/>
            <person name="Matin S.A."/>
            <person name="Hoque S.M.E."/>
            <person name="Islam M.K."/>
            <person name="Roy D.K."/>
            <person name="Haider R."/>
            <person name="Moosa M.M."/>
            <person name="Elias S.M."/>
            <person name="Hasan A.M."/>
            <person name="Jahan S."/>
            <person name="Shafiuddin M."/>
            <person name="Mahmood N."/>
            <person name="Shommy N.S."/>
        </authorList>
    </citation>
    <scope>NUCLEOTIDE SEQUENCE [LARGE SCALE GENOMIC DNA]</scope>
    <source>
        <strain evidence="8">cv. O-4</strain>
    </source>
</reference>
<evidence type="ECO:0000313" key="8">
    <source>
        <dbReference type="Proteomes" id="UP000187203"/>
    </source>
</evidence>
<dbReference type="InterPro" id="IPR002487">
    <property type="entry name" value="TF_Kbox"/>
</dbReference>
<evidence type="ECO:0000256" key="1">
    <source>
        <dbReference type="ARBA" id="ARBA00008361"/>
    </source>
</evidence>
<dbReference type="AlphaFoldDB" id="A0A1R3K1G1"/>
<dbReference type="Proteomes" id="UP000187203">
    <property type="component" value="Unassembled WGS sequence"/>
</dbReference>
<dbReference type="GO" id="GO:0008757">
    <property type="term" value="F:S-adenosylmethionine-dependent methyltransferase activity"/>
    <property type="evidence" value="ECO:0007669"/>
    <property type="project" value="InterPro"/>
</dbReference>
<feature type="compositionally biased region" description="Polar residues" evidence="5">
    <location>
        <begin position="416"/>
        <end position="426"/>
    </location>
</feature>
<dbReference type="CDD" id="cd02440">
    <property type="entry name" value="AdoMet_MTases"/>
    <property type="match status" value="1"/>
</dbReference>
<feature type="domain" description="K-box" evidence="6">
    <location>
        <begin position="271"/>
        <end position="355"/>
    </location>
</feature>
<keyword evidence="3" id="KW-0808">Transferase</keyword>
<dbReference type="EMBL" id="AWUE01014906">
    <property type="protein sequence ID" value="OMP00818.1"/>
    <property type="molecule type" value="Genomic_DNA"/>
</dbReference>
<dbReference type="GO" id="GO:0003700">
    <property type="term" value="F:DNA-binding transcription factor activity"/>
    <property type="evidence" value="ECO:0007669"/>
    <property type="project" value="InterPro"/>
</dbReference>